<keyword evidence="3" id="KW-1185">Reference proteome</keyword>
<name>A0A8S0W550_CYCAE</name>
<dbReference type="AlphaFoldDB" id="A0A8S0W550"/>
<feature type="compositionally biased region" description="Acidic residues" evidence="1">
    <location>
        <begin position="81"/>
        <end position="107"/>
    </location>
</feature>
<feature type="compositionally biased region" description="Basic and acidic residues" evidence="1">
    <location>
        <begin position="70"/>
        <end position="80"/>
    </location>
</feature>
<organism evidence="2 3">
    <name type="scientific">Cyclocybe aegerita</name>
    <name type="common">Black poplar mushroom</name>
    <name type="synonym">Agrocybe aegerita</name>
    <dbReference type="NCBI Taxonomy" id="1973307"/>
    <lineage>
        <taxon>Eukaryota</taxon>
        <taxon>Fungi</taxon>
        <taxon>Dikarya</taxon>
        <taxon>Basidiomycota</taxon>
        <taxon>Agaricomycotina</taxon>
        <taxon>Agaricomycetes</taxon>
        <taxon>Agaricomycetidae</taxon>
        <taxon>Agaricales</taxon>
        <taxon>Agaricineae</taxon>
        <taxon>Bolbitiaceae</taxon>
        <taxon>Cyclocybe</taxon>
    </lineage>
</organism>
<proteinExistence type="predicted"/>
<feature type="compositionally biased region" description="Basic and acidic residues" evidence="1">
    <location>
        <begin position="25"/>
        <end position="60"/>
    </location>
</feature>
<accession>A0A8S0W550</accession>
<evidence type="ECO:0000313" key="3">
    <source>
        <dbReference type="Proteomes" id="UP000467700"/>
    </source>
</evidence>
<comment type="caution">
    <text evidence="2">The sequence shown here is derived from an EMBL/GenBank/DDBJ whole genome shotgun (WGS) entry which is preliminary data.</text>
</comment>
<dbReference type="EMBL" id="CACVBS010000037">
    <property type="protein sequence ID" value="CAA7262894.1"/>
    <property type="molecule type" value="Genomic_DNA"/>
</dbReference>
<gene>
    <name evidence="2" type="ORF">AAE3_LOCUS5193</name>
</gene>
<dbReference type="Proteomes" id="UP000467700">
    <property type="component" value="Unassembled WGS sequence"/>
</dbReference>
<evidence type="ECO:0000256" key="1">
    <source>
        <dbReference type="SAM" id="MobiDB-lite"/>
    </source>
</evidence>
<feature type="compositionally biased region" description="Low complexity" evidence="1">
    <location>
        <begin position="125"/>
        <end position="144"/>
    </location>
</feature>
<sequence>MYETLLRPIEVFQIPQAVPVSALSEKLKGSERKREEKRQRQIRANKEKAVREGKRKRGEEEGAEVEDVDAVSKRPRKEDETGGEVEGAGEEAGEGEGEGEPMEEDVLLSEVFVAAVTGDESEPVPSTSSLPPAPLTSPSSQALPPAKFNFAKALPEVRGHTSYLTFACLVPVPAHAQPQPPVVSALPVDTAASTKTTAQIAATTVTLGTE</sequence>
<reference evidence="2 3" key="1">
    <citation type="submission" date="2020-01" db="EMBL/GenBank/DDBJ databases">
        <authorList>
            <person name="Gupta K D."/>
        </authorList>
    </citation>
    <scope>NUCLEOTIDE SEQUENCE [LARGE SCALE GENOMIC DNA]</scope>
</reference>
<feature type="region of interest" description="Disordered" evidence="1">
    <location>
        <begin position="25"/>
        <end position="144"/>
    </location>
</feature>
<protein>
    <submittedName>
        <fullName evidence="2">Uncharacterized protein</fullName>
    </submittedName>
</protein>
<evidence type="ECO:0000313" key="2">
    <source>
        <dbReference type="EMBL" id="CAA7262894.1"/>
    </source>
</evidence>